<evidence type="ECO:0000313" key="2">
    <source>
        <dbReference type="EMBL" id="RRW39262.1"/>
    </source>
</evidence>
<organism evidence="2 3">
    <name type="scientific">Ectopseudomonas oleovorans</name>
    <name type="common">Pseudomonas oleovorans</name>
    <dbReference type="NCBI Taxonomy" id="301"/>
    <lineage>
        <taxon>Bacteria</taxon>
        <taxon>Pseudomonadati</taxon>
        <taxon>Pseudomonadota</taxon>
        <taxon>Gammaproteobacteria</taxon>
        <taxon>Pseudomonadales</taxon>
        <taxon>Pseudomonadaceae</taxon>
        <taxon>Ectopseudomonas</taxon>
    </lineage>
</organism>
<comment type="caution">
    <text evidence="2">The sequence shown here is derived from an EMBL/GenBank/DDBJ whole genome shotgun (WGS) entry which is preliminary data.</text>
</comment>
<proteinExistence type="predicted"/>
<gene>
    <name evidence="2" type="ORF">EGJ44_00375</name>
</gene>
<dbReference type="InterPro" id="IPR056642">
    <property type="entry name" value="DUF7740"/>
</dbReference>
<protein>
    <recommendedName>
        <fullName evidence="1">DUF7740 domain-containing protein</fullName>
    </recommendedName>
</protein>
<evidence type="ECO:0000259" key="1">
    <source>
        <dbReference type="Pfam" id="PF24886"/>
    </source>
</evidence>
<evidence type="ECO:0000313" key="3">
    <source>
        <dbReference type="Proteomes" id="UP000272833"/>
    </source>
</evidence>
<dbReference type="Pfam" id="PF24886">
    <property type="entry name" value="DUF7740"/>
    <property type="match status" value="1"/>
</dbReference>
<feature type="domain" description="DUF7740" evidence="1">
    <location>
        <begin position="2"/>
        <end position="58"/>
    </location>
</feature>
<dbReference type="Proteomes" id="UP000272833">
    <property type="component" value="Unassembled WGS sequence"/>
</dbReference>
<accession>A0A3R8X3B1</accession>
<name>A0A3R8X3B1_ECTOL</name>
<dbReference type="AlphaFoldDB" id="A0A3R8X3B1"/>
<sequence length="72" mass="8158">MTHKDAIFALMLSAQIHRTHRAIKNTARRCAKRLPKEKRTLMLTIAKSPRPLDMIAFIESPLSNVSMQGLNS</sequence>
<dbReference type="EMBL" id="RHRS01000001">
    <property type="protein sequence ID" value="RRW39262.1"/>
    <property type="molecule type" value="Genomic_DNA"/>
</dbReference>
<reference evidence="2 3" key="1">
    <citation type="submission" date="2018-10" db="EMBL/GenBank/DDBJ databases">
        <title>Transmission dynamics of multidrug resistant bacteria on intensive care unit surfaces.</title>
        <authorList>
            <person name="D'Souza A.W."/>
            <person name="Potter R.F."/>
            <person name="Wallace M."/>
            <person name="Shupe A."/>
            <person name="Patel S."/>
            <person name="Sun S."/>
            <person name="Gul D."/>
            <person name="Kwon J.H."/>
            <person name="Andleeb S."/>
            <person name="Burnham C.-A.D."/>
            <person name="Dantas G."/>
        </authorList>
    </citation>
    <scope>NUCLEOTIDE SEQUENCE [LARGE SCALE GENOMIC DNA]</scope>
    <source>
        <strain evidence="2 3">PO_271</strain>
    </source>
</reference>